<feature type="transmembrane region" description="Helical" evidence="1">
    <location>
        <begin position="291"/>
        <end position="309"/>
    </location>
</feature>
<evidence type="ECO:0000313" key="3">
    <source>
        <dbReference type="EMBL" id="KAK8986466.1"/>
    </source>
</evidence>
<accession>A0ABR2PDD8</accession>
<gene>
    <name evidence="3" type="ORF">V6N11_010022</name>
</gene>
<comment type="caution">
    <text evidence="3">The sequence shown here is derived from an EMBL/GenBank/DDBJ whole genome shotgun (WGS) entry which is preliminary data.</text>
</comment>
<evidence type="ECO:0000313" key="4">
    <source>
        <dbReference type="Proteomes" id="UP001396334"/>
    </source>
</evidence>
<sequence length="310" mass="35390">MVDIFGDWRWSDFQHLLPVQVLLRIAATKVPSPLFPADEIGWGLRSDHQFSIKSTYDVRLGFARGVDERIWRTIHDFRGLPKIKFFMWLACKGKLMTNVERRRRHLTQDTQCPVCHAGEEDIDHILRHCRVALSVWSILISHSILPSFLSMPLHQWFVLNLVGPFPGGCDHSSWDLLFSAIIWNIWCHRNVSVFGGMDETWGSIIGRSRWLADFTKKALAERHSRMQPNTNASPPSSRWLPPPVGWFKLNTDGACQSVTGYLSCGGFFVILRVCGCMVFPNSLVVARFLKLGFGGFMLAFLWLGTEVFVL</sequence>
<feature type="domain" description="Reverse transcriptase zinc-binding" evidence="2">
    <location>
        <begin position="50"/>
        <end position="136"/>
    </location>
</feature>
<keyword evidence="4" id="KW-1185">Reference proteome</keyword>
<evidence type="ECO:0000256" key="1">
    <source>
        <dbReference type="SAM" id="Phobius"/>
    </source>
</evidence>
<protein>
    <recommendedName>
        <fullName evidence="2">Reverse transcriptase zinc-binding domain-containing protein</fullName>
    </recommendedName>
</protein>
<keyword evidence="1" id="KW-1133">Transmembrane helix</keyword>
<name>A0ABR2PDD8_9ROSI</name>
<proteinExistence type="predicted"/>
<dbReference type="Pfam" id="PF13966">
    <property type="entry name" value="zf-RVT"/>
    <property type="match status" value="1"/>
</dbReference>
<dbReference type="EMBL" id="JBBPBN010000063">
    <property type="protein sequence ID" value="KAK8986466.1"/>
    <property type="molecule type" value="Genomic_DNA"/>
</dbReference>
<dbReference type="InterPro" id="IPR026960">
    <property type="entry name" value="RVT-Znf"/>
</dbReference>
<keyword evidence="1" id="KW-0812">Transmembrane</keyword>
<reference evidence="3 4" key="1">
    <citation type="journal article" date="2024" name="G3 (Bethesda)">
        <title>Genome assembly of Hibiscus sabdariffa L. provides insights into metabolisms of medicinal natural products.</title>
        <authorList>
            <person name="Kim T."/>
        </authorList>
    </citation>
    <scope>NUCLEOTIDE SEQUENCE [LARGE SCALE GENOMIC DNA]</scope>
    <source>
        <strain evidence="3">TK-2024</strain>
        <tissue evidence="3">Old leaves</tissue>
    </source>
</reference>
<organism evidence="3 4">
    <name type="scientific">Hibiscus sabdariffa</name>
    <name type="common">roselle</name>
    <dbReference type="NCBI Taxonomy" id="183260"/>
    <lineage>
        <taxon>Eukaryota</taxon>
        <taxon>Viridiplantae</taxon>
        <taxon>Streptophyta</taxon>
        <taxon>Embryophyta</taxon>
        <taxon>Tracheophyta</taxon>
        <taxon>Spermatophyta</taxon>
        <taxon>Magnoliopsida</taxon>
        <taxon>eudicotyledons</taxon>
        <taxon>Gunneridae</taxon>
        <taxon>Pentapetalae</taxon>
        <taxon>rosids</taxon>
        <taxon>malvids</taxon>
        <taxon>Malvales</taxon>
        <taxon>Malvaceae</taxon>
        <taxon>Malvoideae</taxon>
        <taxon>Hibiscus</taxon>
    </lineage>
</organism>
<dbReference type="Proteomes" id="UP001396334">
    <property type="component" value="Unassembled WGS sequence"/>
</dbReference>
<feature type="transmembrane region" description="Helical" evidence="1">
    <location>
        <begin position="258"/>
        <end position="279"/>
    </location>
</feature>
<evidence type="ECO:0000259" key="2">
    <source>
        <dbReference type="Pfam" id="PF13966"/>
    </source>
</evidence>
<keyword evidence="1" id="KW-0472">Membrane</keyword>